<dbReference type="EMBL" id="BARW01017843">
    <property type="protein sequence ID" value="GAI92038.1"/>
    <property type="molecule type" value="Genomic_DNA"/>
</dbReference>
<organism evidence="1">
    <name type="scientific">marine sediment metagenome</name>
    <dbReference type="NCBI Taxonomy" id="412755"/>
    <lineage>
        <taxon>unclassified sequences</taxon>
        <taxon>metagenomes</taxon>
        <taxon>ecological metagenomes</taxon>
    </lineage>
</organism>
<accession>X1SGF1</accession>
<evidence type="ECO:0000313" key="1">
    <source>
        <dbReference type="EMBL" id="GAI92038.1"/>
    </source>
</evidence>
<comment type="caution">
    <text evidence="1">The sequence shown here is derived from an EMBL/GenBank/DDBJ whole genome shotgun (WGS) entry which is preliminary data.</text>
</comment>
<proteinExistence type="predicted"/>
<reference evidence="1" key="1">
    <citation type="journal article" date="2014" name="Front. Microbiol.">
        <title>High frequency of phylogenetically diverse reductive dehalogenase-homologous genes in deep subseafloor sedimentary metagenomes.</title>
        <authorList>
            <person name="Kawai M."/>
            <person name="Futagami T."/>
            <person name="Toyoda A."/>
            <person name="Takaki Y."/>
            <person name="Nishi S."/>
            <person name="Hori S."/>
            <person name="Arai W."/>
            <person name="Tsubouchi T."/>
            <person name="Morono Y."/>
            <person name="Uchiyama I."/>
            <person name="Ito T."/>
            <person name="Fujiyama A."/>
            <person name="Inagaki F."/>
            <person name="Takami H."/>
        </authorList>
    </citation>
    <scope>NUCLEOTIDE SEQUENCE</scope>
    <source>
        <strain evidence="1">Expedition CK06-06</strain>
    </source>
</reference>
<protein>
    <submittedName>
        <fullName evidence="1">Uncharacterized protein</fullName>
    </submittedName>
</protein>
<feature type="non-terminal residue" evidence="1">
    <location>
        <position position="1"/>
    </location>
</feature>
<dbReference type="AlphaFoldDB" id="X1SGF1"/>
<gene>
    <name evidence="1" type="ORF">S12H4_30710</name>
</gene>
<sequence>EEATETLYKLPWSREWSAGIAAMVHGRPEWEAMPAGKREEIQKRLIREKLAPQLLA</sequence>
<name>X1SGF1_9ZZZZ</name>